<organism evidence="1">
    <name type="scientific">Tanacetum cinerariifolium</name>
    <name type="common">Dalmatian daisy</name>
    <name type="synonym">Chrysanthemum cinerariifolium</name>
    <dbReference type="NCBI Taxonomy" id="118510"/>
    <lineage>
        <taxon>Eukaryota</taxon>
        <taxon>Viridiplantae</taxon>
        <taxon>Streptophyta</taxon>
        <taxon>Embryophyta</taxon>
        <taxon>Tracheophyta</taxon>
        <taxon>Spermatophyta</taxon>
        <taxon>Magnoliopsida</taxon>
        <taxon>eudicotyledons</taxon>
        <taxon>Gunneridae</taxon>
        <taxon>Pentapetalae</taxon>
        <taxon>asterids</taxon>
        <taxon>campanulids</taxon>
        <taxon>Asterales</taxon>
        <taxon>Asteraceae</taxon>
        <taxon>Asteroideae</taxon>
        <taxon>Anthemideae</taxon>
        <taxon>Anthemidinae</taxon>
        <taxon>Tanacetum</taxon>
    </lineage>
</organism>
<sequence>MKNAQAKSIPTEPIIDDDINIELGKEFLIELKNNAYHGMFDEDVVDHIAKVLELLDLIKIPGVDSHRLRMKVQDYALWDVIENGNSFKPVAQTTTNDDGTSTTLIPGHVTTKDKTQKKNDVKARSTLLMALPNEQLMTFNQYKDAKTLFAAIETRFGFRKLLVCVFISQEDPNLKFLRSLPSEWNTHVVVWRNKSDLDTMSIDDLYNNFKIVEQEVKGTACSDSSSQNMAFMTSPNTNTTNEVPTAYGVSTVSTQSSTTSTKVSSTNLSDATVSWNQDSSRRTMNVEETPQKAMVAIDGVGFDWSYMAEDEVSTNMALMAFSDSERSFNILNFKAIDISLETESKNVSKEIPNELKESPDTPLVKNRVSDNKDCIVESPVVVEKKTIVPNVVNTARLRPVNTVRSRPVNTARPNSAVVNVVRTNKVNAVKASTCWVWRPTKPKGASITLKIHNYIDSHPQQMQEDQGYVDSGCYRHMTGSMSYLSEYEEIDDGYVAFGGLCFLGFGLTFADGKKAIVNEASIRRDLRLDDAEGTACLPNATIFEELTRIGLSIRVESSEEEEDLGDQEDASKQGRIAEIDADEDLSLINETKQDQWMMNKEDLFGVHDLDGDEVIVDITAGENAKDKGKGIMVELKKPLKKKDQITIDEEITRKLEAQMKVEMEVEERISREKVEANIAVVEQ</sequence>
<dbReference type="EMBL" id="BKCJ010005369">
    <property type="protein sequence ID" value="GEU66362.1"/>
    <property type="molecule type" value="Genomic_DNA"/>
</dbReference>
<accession>A0A6L2M1C6</accession>
<evidence type="ECO:0000313" key="1">
    <source>
        <dbReference type="EMBL" id="GEU66362.1"/>
    </source>
</evidence>
<comment type="caution">
    <text evidence="1">The sequence shown here is derived from an EMBL/GenBank/DDBJ whole genome shotgun (WGS) entry which is preliminary data.</text>
</comment>
<proteinExistence type="predicted"/>
<protein>
    <submittedName>
        <fullName evidence="1">Ribonuclease H-like domain-containing protein</fullName>
    </submittedName>
</protein>
<name>A0A6L2M1C6_TANCI</name>
<reference evidence="1" key="1">
    <citation type="journal article" date="2019" name="Sci. Rep.">
        <title>Draft genome of Tanacetum cinerariifolium, the natural source of mosquito coil.</title>
        <authorList>
            <person name="Yamashiro T."/>
            <person name="Shiraishi A."/>
            <person name="Satake H."/>
            <person name="Nakayama K."/>
        </authorList>
    </citation>
    <scope>NUCLEOTIDE SEQUENCE</scope>
</reference>
<dbReference type="AlphaFoldDB" id="A0A6L2M1C6"/>
<gene>
    <name evidence="1" type="ORF">Tci_038340</name>
</gene>